<name>A0AC34GXN7_9BILA</name>
<dbReference type="Proteomes" id="UP000887579">
    <property type="component" value="Unplaced"/>
</dbReference>
<evidence type="ECO:0000313" key="2">
    <source>
        <dbReference type="WBParaSite" id="ES5_v2.g9610.t1"/>
    </source>
</evidence>
<proteinExistence type="predicted"/>
<dbReference type="WBParaSite" id="ES5_v2.g9610.t1">
    <property type="protein sequence ID" value="ES5_v2.g9610.t1"/>
    <property type="gene ID" value="ES5_v2.g9610"/>
</dbReference>
<accession>A0AC34GXN7</accession>
<protein>
    <submittedName>
        <fullName evidence="2">BTB domain-containing protein</fullName>
    </submittedName>
</protein>
<reference evidence="2" key="1">
    <citation type="submission" date="2022-11" db="UniProtKB">
        <authorList>
            <consortium name="WormBaseParasite"/>
        </authorList>
    </citation>
    <scope>IDENTIFICATION</scope>
</reference>
<evidence type="ECO:0000313" key="1">
    <source>
        <dbReference type="Proteomes" id="UP000887579"/>
    </source>
</evidence>
<organism evidence="1 2">
    <name type="scientific">Panagrolaimus sp. ES5</name>
    <dbReference type="NCBI Taxonomy" id="591445"/>
    <lineage>
        <taxon>Eukaryota</taxon>
        <taxon>Metazoa</taxon>
        <taxon>Ecdysozoa</taxon>
        <taxon>Nematoda</taxon>
        <taxon>Chromadorea</taxon>
        <taxon>Rhabditida</taxon>
        <taxon>Tylenchina</taxon>
        <taxon>Panagrolaimomorpha</taxon>
        <taxon>Panagrolaimoidea</taxon>
        <taxon>Panagrolaimidae</taxon>
        <taxon>Panagrolaimus</taxon>
    </lineage>
</organism>
<sequence>MDTEYRMILNVGGVRHETYKHTLKKIPATRLSRLTTNLANYDPVLNEYFFDRHPGVFALVLNYYRTGTLHYPLDVCGPLFEEELKYWGLDPNEVEPCCWMTYTQHRDTQEVLSTLEKLDVDVEKLNNQEELYKTFGWEDDYHNQSLSMWQKVKPKLWRLFDEPGSSTGAKVIAVISVFFLIAAIVVFCLKTHPGLRVYEIDSITVNISQPNLPPHSKDSGNRGRKGGGNNNNNHAADDTNRRKHRIENDDDDDEDDGGGGGGTGDGPRWRRQTTMCKYRTEAIGIDQKSSKPHPSFMIVETVCNFWFTIEIIIRFLTSPSKIKYFKAPVNIIDIVATLTFYVDLLLATSFGATADLEFFSIIRIMRLFKLTQHSQGLKILLHTFKASAKELMLLVFFLVLGIVLFASLVYYAERVEVNPDNQFQSIPLGLWWAVVTMTTIGYGDMTPHTYLGRLIGSICALAGVLTIALPVPVIVSNFAMFYSHTQARSKMPKKKRAVLNLEQVSVKKKN</sequence>